<evidence type="ECO:0000256" key="11">
    <source>
        <dbReference type="ARBA" id="ARBA00022989"/>
    </source>
</evidence>
<dbReference type="InterPro" id="IPR001675">
    <property type="entry name" value="Glyco_trans_29"/>
</dbReference>
<evidence type="ECO:0000313" key="40">
    <source>
        <dbReference type="Proteomes" id="UP001591681"/>
    </source>
</evidence>
<evidence type="ECO:0000256" key="36">
    <source>
        <dbReference type="ARBA" id="ARBA00081332"/>
    </source>
</evidence>
<evidence type="ECO:0000256" key="6">
    <source>
        <dbReference type="ARBA" id="ARBA00022525"/>
    </source>
</evidence>
<evidence type="ECO:0000256" key="10">
    <source>
        <dbReference type="ARBA" id="ARBA00022968"/>
    </source>
</evidence>
<proteinExistence type="inferred from homology"/>
<dbReference type="EC" id="2.4.3.2" evidence="18"/>
<dbReference type="PANTHER" id="PTHR46032">
    <property type="entry name" value="ALPHA-2,3-SIALYLTRANSFERASE ST3GAL I ISOFORM X1"/>
    <property type="match status" value="1"/>
</dbReference>
<keyword evidence="14" id="KW-0472">Membrane</keyword>
<dbReference type="EC" id="2.4.3.4" evidence="19"/>
<evidence type="ECO:0000256" key="16">
    <source>
        <dbReference type="ARBA" id="ARBA00023180"/>
    </source>
</evidence>
<evidence type="ECO:0000256" key="34">
    <source>
        <dbReference type="ARBA" id="ARBA00072809"/>
    </source>
</evidence>
<keyword evidence="16" id="KW-0325">Glycoprotein</keyword>
<keyword evidence="10" id="KW-0735">Signal-anchor</keyword>
<dbReference type="Pfam" id="PF00777">
    <property type="entry name" value="Glyco_transf_29"/>
    <property type="match status" value="1"/>
</dbReference>
<dbReference type="GO" id="GO:0032580">
    <property type="term" value="C:Golgi cisterna membrane"/>
    <property type="evidence" value="ECO:0007669"/>
    <property type="project" value="UniProtKB-SubCell"/>
</dbReference>
<keyword evidence="40" id="KW-1185">Reference proteome</keyword>
<evidence type="ECO:0000256" key="1">
    <source>
        <dbReference type="ARBA" id="ARBA00004447"/>
    </source>
</evidence>
<dbReference type="GO" id="GO:0005576">
    <property type="term" value="C:extracellular region"/>
    <property type="evidence" value="ECO:0007669"/>
    <property type="project" value="UniProtKB-SubCell"/>
</dbReference>
<evidence type="ECO:0000256" key="24">
    <source>
        <dbReference type="ARBA" id="ARBA00042448"/>
    </source>
</evidence>
<evidence type="ECO:0000256" key="29">
    <source>
        <dbReference type="ARBA" id="ARBA00043773"/>
    </source>
</evidence>
<evidence type="ECO:0000256" key="21">
    <source>
        <dbReference type="ARBA" id="ARBA00041507"/>
    </source>
</evidence>
<keyword evidence="13" id="KW-0443">Lipid metabolism</keyword>
<dbReference type="FunFam" id="3.90.1480.20:FF:000002">
    <property type="entry name" value="CMP-N-acetylneuraminate-beta-galactosamide- alpha-2,3-sialyltransferase 2"/>
    <property type="match status" value="1"/>
</dbReference>
<dbReference type="Gene3D" id="3.90.1480.20">
    <property type="entry name" value="Glycosyl transferase family 29"/>
    <property type="match status" value="1"/>
</dbReference>
<evidence type="ECO:0000256" key="18">
    <source>
        <dbReference type="ARBA" id="ARBA00039106"/>
    </source>
</evidence>
<dbReference type="GO" id="GO:0006629">
    <property type="term" value="P:lipid metabolic process"/>
    <property type="evidence" value="ECO:0007669"/>
    <property type="project" value="UniProtKB-KW"/>
</dbReference>
<sequence>MLLLTAIYLQMLQQREMSRKTEFIIVLSISCGLLYMESSSIKIPQCTCGHCHVKKHKDSWFSKRFNASYHPLMTSNSSNVSTETFQWWKRLQHRHASGWNEYRKTVDKLFKIIPNKEHYRDEGPDRCRVCSVVGNSGNLKNSRYGPLIDLSDFVLRINRGPTKGFERDVGSKTTHRIIYPESAVDMDNSTHLVFFPFKLLDLEWLISVFTTQNVKRGNMRVKSTIKANLSLVMVASPSFMKYVHEQWLAKHGSYPSTGFMTVAMALHICDKVRLFGFGANKQGNWDHYFEKTPRRLKTGQHGGSFEYNTIKELHKRNKIEFYGRW</sequence>
<protein>
    <recommendedName>
        <fullName evidence="20">CMP-N-acetylneuraminate-beta-galactosamide-alpha-2,3-sialyltransferase 1</fullName>
        <ecNumber evidence="18">2.4.3.2</ecNumber>
        <ecNumber evidence="19">2.4.3.4</ecNumber>
    </recommendedName>
    <alternativeName>
        <fullName evidence="34">CMP-N-acetylneuraminate-beta-galactosamide-alpha-2,3-sialyltransferase 2</fullName>
    </alternativeName>
    <alternativeName>
        <fullName evidence="27">Gal-NAc6S</fullName>
    </alternativeName>
    <alternativeName>
        <fullName evidence="24">Gal-beta-1,3-GalNAc-alpha-2,3-sialyltransferase</fullName>
    </alternativeName>
    <alternativeName>
        <fullName evidence="26">Monosialoganglioside sialyltransferase</fullName>
    </alternativeName>
    <alternativeName>
        <fullName evidence="22">ST3Gal I</fullName>
    </alternativeName>
    <alternativeName>
        <fullName evidence="35">ST3Gal II</fullName>
    </alternativeName>
    <alternativeName>
        <fullName evidence="23">ST3GalA.1</fullName>
    </alternativeName>
    <alternativeName>
        <fullName evidence="36">ST3GalA.2</fullName>
    </alternativeName>
    <alternativeName>
        <fullName evidence="21">ST3O</fullName>
    </alternativeName>
    <alternativeName>
        <fullName evidence="25">Sialyltransferase 4A</fullName>
    </alternativeName>
    <alternativeName>
        <fullName evidence="37">Sialyltransferase 4B</fullName>
    </alternativeName>
</protein>
<evidence type="ECO:0000256" key="5">
    <source>
        <dbReference type="ARBA" id="ARBA00006003"/>
    </source>
</evidence>
<evidence type="ECO:0000256" key="38">
    <source>
        <dbReference type="PIRSR" id="PIRSR005557-2"/>
    </source>
</evidence>
<dbReference type="CDD" id="cd23966">
    <property type="entry name" value="GT29_ST3GAL1_2"/>
    <property type="match status" value="1"/>
</dbReference>
<comment type="caution">
    <text evidence="39">The sequence shown here is derived from an EMBL/GenBank/DDBJ whole genome shotgun (WGS) entry which is preliminary data.</text>
</comment>
<keyword evidence="9" id="KW-0812">Transmembrane</keyword>
<evidence type="ECO:0000256" key="28">
    <source>
        <dbReference type="ARBA" id="ARBA00043673"/>
    </source>
</evidence>
<dbReference type="PIRSF" id="PIRSF005557">
    <property type="entry name" value="Sialyl_trans"/>
    <property type="match status" value="1"/>
</dbReference>
<evidence type="ECO:0000256" key="2">
    <source>
        <dbReference type="ARBA" id="ARBA00004613"/>
    </source>
</evidence>
<evidence type="ECO:0000256" key="20">
    <source>
        <dbReference type="ARBA" id="ARBA00040101"/>
    </source>
</evidence>
<evidence type="ECO:0000256" key="8">
    <source>
        <dbReference type="ARBA" id="ARBA00022679"/>
    </source>
</evidence>
<evidence type="ECO:0000313" key="39">
    <source>
        <dbReference type="EMBL" id="KAL2080278.1"/>
    </source>
</evidence>
<dbReference type="PANTHER" id="PTHR46032:SF6">
    <property type="entry name" value="CMP-N-ACETYLNEURAMINATE-BETA-GALACTOSAMIDE-ALPHA-2,3-SIALYLTRANSFERASE 1"/>
    <property type="match status" value="1"/>
</dbReference>
<comment type="pathway">
    <text evidence="4">Glycolipid biosynthesis.</text>
</comment>
<evidence type="ECO:0000256" key="35">
    <source>
        <dbReference type="ARBA" id="ARBA00081228"/>
    </source>
</evidence>
<keyword evidence="8" id="KW-0808">Transferase</keyword>
<comment type="catalytic activity">
    <reaction evidence="32">
        <text>a globoside GalGb4Cer + CMP-N-acetyl-beta-neuraminate = a globoside MSGG + CMP + H(+)</text>
        <dbReference type="Rhea" id="RHEA:65372"/>
        <dbReference type="ChEBI" id="CHEBI:15378"/>
        <dbReference type="ChEBI" id="CHEBI:57812"/>
        <dbReference type="ChEBI" id="CHEBI:60377"/>
        <dbReference type="ChEBI" id="CHEBI:140623"/>
        <dbReference type="ChEBI" id="CHEBI:140691"/>
    </reaction>
    <physiologicalReaction direction="left-to-right" evidence="32">
        <dbReference type="Rhea" id="RHEA:65373"/>
    </physiologicalReaction>
</comment>
<keyword evidence="6" id="KW-0964">Secreted</keyword>
<dbReference type="AlphaFoldDB" id="A0ABD1IZB5"/>
<evidence type="ECO:0000256" key="32">
    <source>
        <dbReference type="ARBA" id="ARBA00052027"/>
    </source>
</evidence>
<comment type="catalytic activity">
    <reaction evidence="29">
        <text>a ganglioside GM1 (d18:1(4E)) + CMP-N-acetyl-beta-neuraminate = a ganglioside GD1a (d18:1(4E)) + CMP + H(+)</text>
        <dbReference type="Rhea" id="RHEA:18021"/>
        <dbReference type="ChEBI" id="CHEBI:15378"/>
        <dbReference type="ChEBI" id="CHEBI:57812"/>
        <dbReference type="ChEBI" id="CHEBI:60377"/>
        <dbReference type="ChEBI" id="CHEBI:77709"/>
        <dbReference type="ChEBI" id="CHEBI:78445"/>
        <dbReference type="EC" id="2.4.3.2"/>
    </reaction>
    <physiologicalReaction direction="left-to-right" evidence="29">
        <dbReference type="Rhea" id="RHEA:18022"/>
    </physiologicalReaction>
</comment>
<keyword evidence="15" id="KW-1015">Disulfide bond</keyword>
<evidence type="ECO:0000256" key="23">
    <source>
        <dbReference type="ARBA" id="ARBA00042022"/>
    </source>
</evidence>
<keyword evidence="12" id="KW-0333">Golgi apparatus</keyword>
<keyword evidence="7" id="KW-0328">Glycosyltransferase</keyword>
<comment type="pathway">
    <text evidence="3">Protein modification; protein glycosylation.</text>
</comment>
<feature type="disulfide bond" evidence="38">
    <location>
        <begin position="130"/>
        <end position="269"/>
    </location>
</feature>
<evidence type="ECO:0000256" key="12">
    <source>
        <dbReference type="ARBA" id="ARBA00023034"/>
    </source>
</evidence>
<comment type="catalytic activity">
    <reaction evidence="17">
        <text>a beta-D-galactosyl-(1-&gt;3)-N-acetyl-alpha-D-galactosaminyl derivative + CMP-N-acetyl-beta-neuraminate = an N-acetyl-alpha-neuraminyl-(2-&gt;3)-beta-D-galactosyl-(1-&gt;3)-N-acetyl-alpha-D-galactosaminyl derivative + CMP + H(+)</text>
        <dbReference type="Rhea" id="RHEA:21616"/>
        <dbReference type="ChEBI" id="CHEBI:15378"/>
        <dbReference type="ChEBI" id="CHEBI:57812"/>
        <dbReference type="ChEBI" id="CHEBI:60377"/>
        <dbReference type="ChEBI" id="CHEBI:133470"/>
        <dbReference type="ChEBI" id="CHEBI:139596"/>
        <dbReference type="EC" id="2.4.3.4"/>
    </reaction>
    <physiologicalReaction direction="left-to-right" evidence="17">
        <dbReference type="Rhea" id="RHEA:21617"/>
    </physiologicalReaction>
</comment>
<evidence type="ECO:0000256" key="3">
    <source>
        <dbReference type="ARBA" id="ARBA00004922"/>
    </source>
</evidence>
<evidence type="ECO:0000256" key="26">
    <source>
        <dbReference type="ARBA" id="ARBA00042990"/>
    </source>
</evidence>
<dbReference type="Proteomes" id="UP001591681">
    <property type="component" value="Unassembled WGS sequence"/>
</dbReference>
<evidence type="ECO:0000256" key="4">
    <source>
        <dbReference type="ARBA" id="ARBA00004934"/>
    </source>
</evidence>
<accession>A0ABD1IZB5</accession>
<evidence type="ECO:0000256" key="22">
    <source>
        <dbReference type="ARBA" id="ARBA00041997"/>
    </source>
</evidence>
<comment type="catalytic activity">
    <reaction evidence="31">
        <text>ganglioside GM1 (d18:1(4E)/18:0) + CMP-N-acetyl-beta-neuraminate = ganglioside GD1a (18:1(4E)/18:0) + CMP + H(+)</text>
        <dbReference type="Rhea" id="RHEA:48248"/>
        <dbReference type="ChEBI" id="CHEBI:15378"/>
        <dbReference type="ChEBI" id="CHEBI:57812"/>
        <dbReference type="ChEBI" id="CHEBI:60377"/>
        <dbReference type="ChEBI" id="CHEBI:73110"/>
        <dbReference type="ChEBI" id="CHEBI:90153"/>
    </reaction>
    <physiologicalReaction direction="left-to-right" evidence="31">
        <dbReference type="Rhea" id="RHEA:48249"/>
    </physiologicalReaction>
</comment>
<reference evidence="39 40" key="1">
    <citation type="submission" date="2024-09" db="EMBL/GenBank/DDBJ databases">
        <title>A chromosome-level genome assembly of Gray's grenadier anchovy, Coilia grayii.</title>
        <authorList>
            <person name="Fu Z."/>
        </authorList>
    </citation>
    <scope>NUCLEOTIDE SEQUENCE [LARGE SCALE GENOMIC DNA]</scope>
    <source>
        <strain evidence="39">G4</strain>
        <tissue evidence="39">Muscle</tissue>
    </source>
</reference>
<comment type="catalytic activity">
    <reaction evidence="28">
        <text>a ganglioside GA1 (d18:1(4E)) + CMP-N-acetyl-beta-neuraminate = a ganglioside GM1b (d18:1(4E)) + CMP + H(+)</text>
        <dbReference type="Rhea" id="RHEA:47560"/>
        <dbReference type="ChEBI" id="CHEBI:15378"/>
        <dbReference type="ChEBI" id="CHEBI:27938"/>
        <dbReference type="ChEBI" id="CHEBI:57812"/>
        <dbReference type="ChEBI" id="CHEBI:60377"/>
        <dbReference type="ChEBI" id="CHEBI:78568"/>
    </reaction>
    <physiologicalReaction direction="left-to-right" evidence="28">
        <dbReference type="Rhea" id="RHEA:47561"/>
    </physiologicalReaction>
</comment>
<comment type="subunit">
    <text evidence="33">Homodimer; disulfide-linked. Homodimer formation occurs in the endoplasmic reticulum.</text>
</comment>
<evidence type="ECO:0000256" key="25">
    <source>
        <dbReference type="ARBA" id="ARBA00042682"/>
    </source>
</evidence>
<dbReference type="InterPro" id="IPR038578">
    <property type="entry name" value="GT29-like_sf"/>
</dbReference>
<evidence type="ECO:0000256" key="15">
    <source>
        <dbReference type="ARBA" id="ARBA00023157"/>
    </source>
</evidence>
<evidence type="ECO:0000256" key="31">
    <source>
        <dbReference type="ARBA" id="ARBA00047509"/>
    </source>
</evidence>
<dbReference type="GO" id="GO:0003836">
    <property type="term" value="F:beta-galactoside (CMP) alpha-2,3-sialyltransferase activity"/>
    <property type="evidence" value="ECO:0007669"/>
    <property type="project" value="UniProtKB-EC"/>
</dbReference>
<comment type="subcellular location">
    <subcellularLocation>
        <location evidence="1">Golgi apparatus</location>
        <location evidence="1">Golgi stack membrane</location>
        <topology evidence="1">Single-pass type II membrane protein</topology>
    </subcellularLocation>
    <subcellularLocation>
        <location evidence="2">Secreted</location>
    </subcellularLocation>
</comment>
<evidence type="ECO:0000256" key="13">
    <source>
        <dbReference type="ARBA" id="ARBA00023098"/>
    </source>
</evidence>
<keyword evidence="11" id="KW-1133">Transmembrane helix</keyword>
<dbReference type="GO" id="GO:0047288">
    <property type="term" value="F:beta-D-galactosyl-(1-&gt;3)-N-acetyl-beta-D-galactosaminide alpha-2,3- sialyltransferase"/>
    <property type="evidence" value="ECO:0007669"/>
    <property type="project" value="UniProtKB-EC"/>
</dbReference>
<dbReference type="EMBL" id="JBHFQA010000021">
    <property type="protein sequence ID" value="KAL2080278.1"/>
    <property type="molecule type" value="Genomic_DNA"/>
</dbReference>
<name>A0ABD1IZB5_9TELE</name>
<evidence type="ECO:0000256" key="27">
    <source>
        <dbReference type="ARBA" id="ARBA00042991"/>
    </source>
</evidence>
<gene>
    <name evidence="39" type="ORF">ACEWY4_024071</name>
</gene>
<organism evidence="39 40">
    <name type="scientific">Coilia grayii</name>
    <name type="common">Gray's grenadier anchovy</name>
    <dbReference type="NCBI Taxonomy" id="363190"/>
    <lineage>
        <taxon>Eukaryota</taxon>
        <taxon>Metazoa</taxon>
        <taxon>Chordata</taxon>
        <taxon>Craniata</taxon>
        <taxon>Vertebrata</taxon>
        <taxon>Euteleostomi</taxon>
        <taxon>Actinopterygii</taxon>
        <taxon>Neopterygii</taxon>
        <taxon>Teleostei</taxon>
        <taxon>Clupei</taxon>
        <taxon>Clupeiformes</taxon>
        <taxon>Clupeoidei</taxon>
        <taxon>Engraulidae</taxon>
        <taxon>Coilinae</taxon>
        <taxon>Coilia</taxon>
    </lineage>
</organism>
<comment type="catalytic activity">
    <reaction evidence="30">
        <text>a ganglioside GA1 + CMP-N-acetyl-beta-neuraminate = a ganglioside GM1b + CMP + H(+)</text>
        <dbReference type="Rhea" id="RHEA:48244"/>
        <dbReference type="ChEBI" id="CHEBI:15378"/>
        <dbReference type="ChEBI" id="CHEBI:57812"/>
        <dbReference type="ChEBI" id="CHEBI:60377"/>
        <dbReference type="ChEBI" id="CHEBI:88069"/>
        <dbReference type="ChEBI" id="CHEBI:90151"/>
    </reaction>
    <physiologicalReaction direction="left-to-right" evidence="30">
        <dbReference type="Rhea" id="RHEA:48245"/>
    </physiologicalReaction>
</comment>
<evidence type="ECO:0000256" key="17">
    <source>
        <dbReference type="ARBA" id="ARBA00036292"/>
    </source>
</evidence>
<evidence type="ECO:0000256" key="19">
    <source>
        <dbReference type="ARBA" id="ARBA00039107"/>
    </source>
</evidence>
<evidence type="ECO:0000256" key="14">
    <source>
        <dbReference type="ARBA" id="ARBA00023136"/>
    </source>
</evidence>
<evidence type="ECO:0000256" key="30">
    <source>
        <dbReference type="ARBA" id="ARBA00043816"/>
    </source>
</evidence>
<evidence type="ECO:0000256" key="37">
    <source>
        <dbReference type="ARBA" id="ARBA00082805"/>
    </source>
</evidence>
<dbReference type="InterPro" id="IPR051757">
    <property type="entry name" value="Beta-gal_alpha2-3_sialyltrans"/>
</dbReference>
<comment type="similarity">
    <text evidence="5">Belongs to the glycosyltransferase 29 family.</text>
</comment>
<dbReference type="InterPro" id="IPR012163">
    <property type="entry name" value="Sialyl_trans"/>
</dbReference>
<evidence type="ECO:0000256" key="7">
    <source>
        <dbReference type="ARBA" id="ARBA00022676"/>
    </source>
</evidence>
<evidence type="ECO:0000256" key="9">
    <source>
        <dbReference type="ARBA" id="ARBA00022692"/>
    </source>
</evidence>
<evidence type="ECO:0000256" key="33">
    <source>
        <dbReference type="ARBA" id="ARBA00062545"/>
    </source>
</evidence>